<evidence type="ECO:0000256" key="2">
    <source>
        <dbReference type="ARBA" id="ARBA00023002"/>
    </source>
</evidence>
<name>A0A6B0Y2C9_9RHOB</name>
<dbReference type="PRINTS" id="PR00081">
    <property type="entry name" value="GDHRDH"/>
</dbReference>
<dbReference type="Pfam" id="PF00106">
    <property type="entry name" value="adh_short"/>
    <property type="match status" value="1"/>
</dbReference>
<evidence type="ECO:0000313" key="3">
    <source>
        <dbReference type="EMBL" id="MXY34142.1"/>
    </source>
</evidence>
<protein>
    <submittedName>
        <fullName evidence="3">SDR family oxidoreductase</fullName>
    </submittedName>
</protein>
<reference evidence="3" key="1">
    <citation type="submission" date="2019-09" db="EMBL/GenBank/DDBJ databases">
        <title>Characterisation of the sponge microbiome using genome-centric metagenomics.</title>
        <authorList>
            <person name="Engelberts J.P."/>
            <person name="Robbins S.J."/>
            <person name="De Goeij J.M."/>
            <person name="Aranda M."/>
            <person name="Bell S.C."/>
            <person name="Webster N.S."/>
        </authorList>
    </citation>
    <scope>NUCLEOTIDE SEQUENCE</scope>
    <source>
        <strain evidence="3">SB0664_bin_43</strain>
    </source>
</reference>
<dbReference type="Gene3D" id="3.40.50.720">
    <property type="entry name" value="NAD(P)-binding Rossmann-like Domain"/>
    <property type="match status" value="1"/>
</dbReference>
<dbReference type="AlphaFoldDB" id="A0A6B0Y2C9"/>
<dbReference type="PRINTS" id="PR00080">
    <property type="entry name" value="SDRFAMILY"/>
</dbReference>
<dbReference type="CDD" id="cd05233">
    <property type="entry name" value="SDR_c"/>
    <property type="match status" value="1"/>
</dbReference>
<sequence length="156" mass="15764">MDLCLNNRLAVITGAAQGIGAAQAKAFAEEGASLLLIDQDEAASGLAEALGGGSLIGDLAEPGLAESIADRAAGMGGAAILINNAGISRPSPLSETSDKDWHAVMDINAGAAFRLTRALWSQLATHSGSVINIASFAAKRSTLFGNNSTYVASKHA</sequence>
<proteinExistence type="inferred from homology"/>
<comment type="caution">
    <text evidence="3">The sequence shown here is derived from an EMBL/GenBank/DDBJ whole genome shotgun (WGS) entry which is preliminary data.</text>
</comment>
<dbReference type="PANTHER" id="PTHR42760:SF133">
    <property type="entry name" value="3-OXOACYL-[ACYL-CARRIER-PROTEIN] REDUCTASE"/>
    <property type="match status" value="1"/>
</dbReference>
<gene>
    <name evidence="3" type="ORF">F4Y60_08650</name>
</gene>
<organism evidence="3">
    <name type="scientific">Boseongicola sp. SB0664_bin_43</name>
    <dbReference type="NCBI Taxonomy" id="2604844"/>
    <lineage>
        <taxon>Bacteria</taxon>
        <taxon>Pseudomonadati</taxon>
        <taxon>Pseudomonadota</taxon>
        <taxon>Alphaproteobacteria</taxon>
        <taxon>Rhodobacterales</taxon>
        <taxon>Paracoccaceae</taxon>
        <taxon>Boseongicola</taxon>
    </lineage>
</organism>
<dbReference type="SUPFAM" id="SSF51735">
    <property type="entry name" value="NAD(P)-binding Rossmann-fold domains"/>
    <property type="match status" value="1"/>
</dbReference>
<keyword evidence="2" id="KW-0560">Oxidoreductase</keyword>
<dbReference type="EMBL" id="VXRY01000341">
    <property type="protein sequence ID" value="MXY34142.1"/>
    <property type="molecule type" value="Genomic_DNA"/>
</dbReference>
<comment type="similarity">
    <text evidence="1">Belongs to the short-chain dehydrogenases/reductases (SDR) family.</text>
</comment>
<dbReference type="InterPro" id="IPR036291">
    <property type="entry name" value="NAD(P)-bd_dom_sf"/>
</dbReference>
<dbReference type="GO" id="GO:0016616">
    <property type="term" value="F:oxidoreductase activity, acting on the CH-OH group of donors, NAD or NADP as acceptor"/>
    <property type="evidence" value="ECO:0007669"/>
    <property type="project" value="TreeGrafter"/>
</dbReference>
<dbReference type="PANTHER" id="PTHR42760">
    <property type="entry name" value="SHORT-CHAIN DEHYDROGENASES/REDUCTASES FAMILY MEMBER"/>
    <property type="match status" value="1"/>
</dbReference>
<dbReference type="InterPro" id="IPR002347">
    <property type="entry name" value="SDR_fam"/>
</dbReference>
<evidence type="ECO:0000256" key="1">
    <source>
        <dbReference type="ARBA" id="ARBA00006484"/>
    </source>
</evidence>
<feature type="non-terminal residue" evidence="3">
    <location>
        <position position="156"/>
    </location>
</feature>
<accession>A0A6B0Y2C9</accession>